<dbReference type="PROSITE" id="PS51257">
    <property type="entry name" value="PROKAR_LIPOPROTEIN"/>
    <property type="match status" value="1"/>
</dbReference>
<evidence type="ECO:0000256" key="1">
    <source>
        <dbReference type="SAM" id="SignalP"/>
    </source>
</evidence>
<dbReference type="SUPFAM" id="SSF49503">
    <property type="entry name" value="Cupredoxins"/>
    <property type="match status" value="1"/>
</dbReference>
<dbReference type="Proteomes" id="UP000192660">
    <property type="component" value="Unassembled WGS sequence"/>
</dbReference>
<accession>A0A1W1WJD8</accession>
<feature type="domain" description="Sulfocyanin-like C-terminal" evidence="2">
    <location>
        <begin position="34"/>
        <end position="158"/>
    </location>
</feature>
<dbReference type="RefSeq" id="WP_020373219.1">
    <property type="nucleotide sequence ID" value="NZ_FWWY01000001.1"/>
</dbReference>
<feature type="chain" id="PRO_5038552037" evidence="1">
    <location>
        <begin position="22"/>
        <end position="173"/>
    </location>
</feature>
<evidence type="ECO:0000259" key="2">
    <source>
        <dbReference type="Pfam" id="PF06525"/>
    </source>
</evidence>
<sequence length="173" mass="18201">MKHVTKWGAIAAIGLATVGLAGCGTAPIDASQFMQVHPASKTVDLKIIGEYSSSQQVNTFDGYTNGQLVVTIPVGYHVNMDFVNNGPIPEAIGIYKHDHLAFPNAGMPYQQVMVNPSAGLLPGQSQSFSFTATQVGTYKLANVLNGNNNNSPTSGQWDIVKVVSSGSPSMSTT</sequence>
<proteinExistence type="predicted"/>
<dbReference type="InterPro" id="IPR008972">
    <property type="entry name" value="Cupredoxin"/>
</dbReference>
<reference evidence="4" key="1">
    <citation type="submission" date="2017-04" db="EMBL/GenBank/DDBJ databases">
        <authorList>
            <person name="Varghese N."/>
            <person name="Submissions S."/>
        </authorList>
    </citation>
    <scope>NUCLEOTIDE SEQUENCE [LARGE SCALE GENOMIC DNA]</scope>
    <source>
        <strain evidence="4">DSM 9293</strain>
    </source>
</reference>
<dbReference type="Pfam" id="PF06525">
    <property type="entry name" value="SoxE"/>
    <property type="match status" value="1"/>
</dbReference>
<dbReference type="AlphaFoldDB" id="A0A1W1WJD8"/>
<dbReference type="SMR" id="A0A1W1WJD8"/>
<evidence type="ECO:0000313" key="4">
    <source>
        <dbReference type="Proteomes" id="UP000192660"/>
    </source>
</evidence>
<protein>
    <submittedName>
        <fullName evidence="3">Sulfocyanin (SoxE) domain-containing protein</fullName>
    </submittedName>
</protein>
<keyword evidence="4" id="KW-1185">Reference proteome</keyword>
<gene>
    <name evidence="3" type="ORF">SAMN00768000_2749</name>
</gene>
<keyword evidence="1" id="KW-0732">Signal</keyword>
<dbReference type="InterPro" id="IPR049544">
    <property type="entry name" value="SoxE-like_C"/>
</dbReference>
<dbReference type="STRING" id="28034.BFX07_11455"/>
<dbReference type="Gene3D" id="2.60.40.420">
    <property type="entry name" value="Cupredoxins - blue copper proteins"/>
    <property type="match status" value="1"/>
</dbReference>
<dbReference type="EMBL" id="FWWY01000001">
    <property type="protein sequence ID" value="SMC06312.1"/>
    <property type="molecule type" value="Genomic_DNA"/>
</dbReference>
<feature type="signal peptide" evidence="1">
    <location>
        <begin position="1"/>
        <end position="21"/>
    </location>
</feature>
<name>A0A1W1WJD8_SULTA</name>
<organism evidence="3 4">
    <name type="scientific">Sulfobacillus thermosulfidooxidans (strain DSM 9293 / VKM B-1269 / AT-1)</name>
    <dbReference type="NCBI Taxonomy" id="929705"/>
    <lineage>
        <taxon>Bacteria</taxon>
        <taxon>Bacillati</taxon>
        <taxon>Bacillota</taxon>
        <taxon>Clostridia</taxon>
        <taxon>Eubacteriales</taxon>
        <taxon>Clostridiales Family XVII. Incertae Sedis</taxon>
        <taxon>Sulfobacillus</taxon>
    </lineage>
</organism>
<evidence type="ECO:0000313" key="3">
    <source>
        <dbReference type="EMBL" id="SMC06312.1"/>
    </source>
</evidence>